<dbReference type="EMBL" id="JAUPFM010000020">
    <property type="protein sequence ID" value="KAK2818662.1"/>
    <property type="molecule type" value="Genomic_DNA"/>
</dbReference>
<dbReference type="Proteomes" id="UP001187415">
    <property type="component" value="Unassembled WGS sequence"/>
</dbReference>
<reference evidence="1" key="1">
    <citation type="submission" date="2023-07" db="EMBL/GenBank/DDBJ databases">
        <title>Chromosome-level Genome Assembly of Striped Snakehead (Channa striata).</title>
        <authorList>
            <person name="Liu H."/>
        </authorList>
    </citation>
    <scope>NUCLEOTIDE SEQUENCE</scope>
    <source>
        <strain evidence="1">Gz</strain>
        <tissue evidence="1">Muscle</tissue>
    </source>
</reference>
<protein>
    <submittedName>
        <fullName evidence="1">Uncharacterized protein</fullName>
    </submittedName>
</protein>
<proteinExistence type="predicted"/>
<comment type="caution">
    <text evidence="1">The sequence shown here is derived from an EMBL/GenBank/DDBJ whole genome shotgun (WGS) entry which is preliminary data.</text>
</comment>
<evidence type="ECO:0000313" key="1">
    <source>
        <dbReference type="EMBL" id="KAK2818662.1"/>
    </source>
</evidence>
<sequence length="129" mass="14774">MLLTARRGGHGPTIDFPPLHPSSLLLLPPSHSRPLRLSASLAFLGLQHRNRCIDQDKESRRDAWKLCRCVRRERGSRHLETRSARRDASDPLRNAGGLFYWVLTELRSWLIPSRGIITQPSAADWLFQN</sequence>
<organism evidence="1 2">
    <name type="scientific">Channa striata</name>
    <name type="common">Snakehead murrel</name>
    <name type="synonym">Ophicephalus striatus</name>
    <dbReference type="NCBI Taxonomy" id="64152"/>
    <lineage>
        <taxon>Eukaryota</taxon>
        <taxon>Metazoa</taxon>
        <taxon>Chordata</taxon>
        <taxon>Craniata</taxon>
        <taxon>Vertebrata</taxon>
        <taxon>Euteleostomi</taxon>
        <taxon>Actinopterygii</taxon>
        <taxon>Neopterygii</taxon>
        <taxon>Teleostei</taxon>
        <taxon>Neoteleostei</taxon>
        <taxon>Acanthomorphata</taxon>
        <taxon>Anabantaria</taxon>
        <taxon>Anabantiformes</taxon>
        <taxon>Channoidei</taxon>
        <taxon>Channidae</taxon>
        <taxon>Channa</taxon>
    </lineage>
</organism>
<evidence type="ECO:0000313" key="2">
    <source>
        <dbReference type="Proteomes" id="UP001187415"/>
    </source>
</evidence>
<dbReference type="AlphaFoldDB" id="A0AA88IRW8"/>
<accession>A0AA88IRW8</accession>
<gene>
    <name evidence="1" type="ORF">Q5P01_024223</name>
</gene>
<name>A0AA88IRW8_CHASR</name>
<keyword evidence="2" id="KW-1185">Reference proteome</keyword>